<reference evidence="3" key="1">
    <citation type="journal article" date="2019" name="Int. J. Syst. Evol. Microbiol.">
        <title>The Global Catalogue of Microorganisms (GCM) 10K type strain sequencing project: providing services to taxonomists for standard genome sequencing and annotation.</title>
        <authorList>
            <consortium name="The Broad Institute Genomics Platform"/>
            <consortium name="The Broad Institute Genome Sequencing Center for Infectious Disease"/>
            <person name="Wu L."/>
            <person name="Ma J."/>
        </authorList>
    </citation>
    <scope>NUCLEOTIDE SEQUENCE [LARGE SCALE GENOMIC DNA]</scope>
    <source>
        <strain evidence="3">CGMCC 1.6375</strain>
    </source>
</reference>
<dbReference type="InterPro" id="IPR011008">
    <property type="entry name" value="Dimeric_a/b-barrel"/>
</dbReference>
<evidence type="ECO:0000259" key="1">
    <source>
        <dbReference type="PROSITE" id="PS51725"/>
    </source>
</evidence>
<keyword evidence="3" id="KW-1185">Reference proteome</keyword>
<dbReference type="Gene3D" id="3.30.70.100">
    <property type="match status" value="1"/>
</dbReference>
<dbReference type="PANTHER" id="PTHR33336">
    <property type="entry name" value="QUINOL MONOOXYGENASE YGIN-RELATED"/>
    <property type="match status" value="1"/>
</dbReference>
<feature type="domain" description="ABM" evidence="1">
    <location>
        <begin position="6"/>
        <end position="98"/>
    </location>
</feature>
<proteinExistence type="predicted"/>
<protein>
    <recommendedName>
        <fullName evidence="1">ABM domain-containing protein</fullName>
    </recommendedName>
</protein>
<name>A0ABQ2IJ96_9BACT</name>
<dbReference type="Pfam" id="PF03992">
    <property type="entry name" value="ABM"/>
    <property type="match status" value="1"/>
</dbReference>
<evidence type="ECO:0000313" key="3">
    <source>
        <dbReference type="Proteomes" id="UP000632339"/>
    </source>
</evidence>
<dbReference type="Proteomes" id="UP000632339">
    <property type="component" value="Unassembled WGS sequence"/>
</dbReference>
<dbReference type="InterPro" id="IPR050744">
    <property type="entry name" value="AI-2_Isomerase_LsrG"/>
</dbReference>
<dbReference type="InterPro" id="IPR007138">
    <property type="entry name" value="ABM_dom"/>
</dbReference>
<gene>
    <name evidence="2" type="ORF">GCM10010967_57540</name>
</gene>
<dbReference type="SUPFAM" id="SSF54909">
    <property type="entry name" value="Dimeric alpha+beta barrel"/>
    <property type="match status" value="1"/>
</dbReference>
<comment type="caution">
    <text evidence="2">The sequence shown here is derived from an EMBL/GenBank/DDBJ whole genome shotgun (WGS) entry which is preliminary data.</text>
</comment>
<organism evidence="2 3">
    <name type="scientific">Dyadobacter beijingensis</name>
    <dbReference type="NCBI Taxonomy" id="365489"/>
    <lineage>
        <taxon>Bacteria</taxon>
        <taxon>Pseudomonadati</taxon>
        <taxon>Bacteroidota</taxon>
        <taxon>Cytophagia</taxon>
        <taxon>Cytophagales</taxon>
        <taxon>Spirosomataceae</taxon>
        <taxon>Dyadobacter</taxon>
    </lineage>
</organism>
<evidence type="ECO:0000313" key="2">
    <source>
        <dbReference type="EMBL" id="GGN13863.1"/>
    </source>
</evidence>
<dbReference type="RefSeq" id="WP_019945460.1">
    <property type="nucleotide sequence ID" value="NZ_BMLI01000004.1"/>
</dbReference>
<dbReference type="PANTHER" id="PTHR33336:SF3">
    <property type="entry name" value="ABM DOMAIN-CONTAINING PROTEIN"/>
    <property type="match status" value="1"/>
</dbReference>
<dbReference type="PROSITE" id="PS51725">
    <property type="entry name" value="ABM"/>
    <property type="match status" value="1"/>
</dbReference>
<accession>A0ABQ2IJ96</accession>
<dbReference type="EMBL" id="BMLI01000004">
    <property type="protein sequence ID" value="GGN13863.1"/>
    <property type="molecule type" value="Genomic_DNA"/>
</dbReference>
<sequence length="103" mass="11347">MSAKQITTFAKWEVKAGKLGEVLALLAKLAPPSRNEPGSLSYTVYQSNADPNVIVLLEVYTDETALADHRSSAHFQQIVIQQIVPLLENREVVLTTELALDDI</sequence>